<evidence type="ECO:0000256" key="1">
    <source>
        <dbReference type="SAM" id="MobiDB-lite"/>
    </source>
</evidence>
<proteinExistence type="predicted"/>
<dbReference type="AlphaFoldDB" id="A0A6J4NQZ1"/>
<gene>
    <name evidence="2" type="ORF">AVDCRST_MAG06-1477</name>
</gene>
<feature type="non-terminal residue" evidence="2">
    <location>
        <position position="237"/>
    </location>
</feature>
<feature type="compositionally biased region" description="Basic and acidic residues" evidence="1">
    <location>
        <begin position="166"/>
        <end position="177"/>
    </location>
</feature>
<dbReference type="EMBL" id="CADCUP010000104">
    <property type="protein sequence ID" value="CAA9389295.1"/>
    <property type="molecule type" value="Genomic_DNA"/>
</dbReference>
<sequence>GRSADGRARTRRVAGPPRARPRQRLHPARRRRAGDAARHGAEVVGAQGPRRAGVDRVRHRRRDPAAADARPPRPRRWRRARRRGDRARRRRPHRRRVVRQGRAVGTAGLLCRARPPALPDLAPADLRRRARRGGAHRRAGAPGGRRPPRRAHARALPRPRVVPARGDAHPDHRRLDLQRAGPAVAGEVALHRLPPDQADRPPPRRPGVRRRRLHPRAGDPGCAAGAHPEVPGEAPCV</sequence>
<feature type="compositionally biased region" description="Basic and acidic residues" evidence="1">
    <location>
        <begin position="189"/>
        <end position="202"/>
    </location>
</feature>
<feature type="compositionally biased region" description="Basic residues" evidence="1">
    <location>
        <begin position="206"/>
        <end position="215"/>
    </location>
</feature>
<feature type="compositionally biased region" description="Basic residues" evidence="1">
    <location>
        <begin position="19"/>
        <end position="32"/>
    </location>
</feature>
<organism evidence="2">
    <name type="scientific">uncultured Nocardioides sp</name>
    <dbReference type="NCBI Taxonomy" id="198441"/>
    <lineage>
        <taxon>Bacteria</taxon>
        <taxon>Bacillati</taxon>
        <taxon>Actinomycetota</taxon>
        <taxon>Actinomycetes</taxon>
        <taxon>Propionibacteriales</taxon>
        <taxon>Nocardioidaceae</taxon>
        <taxon>Nocardioides</taxon>
        <taxon>environmental samples</taxon>
    </lineage>
</organism>
<keyword evidence="2" id="KW-0378">Hydrolase</keyword>
<dbReference type="GO" id="GO:0016787">
    <property type="term" value="F:hydrolase activity"/>
    <property type="evidence" value="ECO:0007669"/>
    <property type="project" value="UniProtKB-KW"/>
</dbReference>
<feature type="compositionally biased region" description="Basic residues" evidence="1">
    <location>
        <begin position="72"/>
        <end position="99"/>
    </location>
</feature>
<name>A0A6J4NQZ1_9ACTN</name>
<feature type="non-terminal residue" evidence="2">
    <location>
        <position position="1"/>
    </location>
</feature>
<accession>A0A6J4NQZ1</accession>
<reference evidence="2" key="1">
    <citation type="submission" date="2020-02" db="EMBL/GenBank/DDBJ databases">
        <authorList>
            <person name="Meier V. D."/>
        </authorList>
    </citation>
    <scope>NUCLEOTIDE SEQUENCE</scope>
    <source>
        <strain evidence="2">AVDCRST_MAG06</strain>
    </source>
</reference>
<evidence type="ECO:0000313" key="2">
    <source>
        <dbReference type="EMBL" id="CAA9389295.1"/>
    </source>
</evidence>
<feature type="compositionally biased region" description="Basic residues" evidence="1">
    <location>
        <begin position="146"/>
        <end position="157"/>
    </location>
</feature>
<feature type="compositionally biased region" description="Basic residues" evidence="1">
    <location>
        <begin position="128"/>
        <end position="139"/>
    </location>
</feature>
<feature type="compositionally biased region" description="Low complexity" evidence="1">
    <location>
        <begin position="100"/>
        <end position="124"/>
    </location>
</feature>
<protein>
    <submittedName>
        <fullName evidence="2">MBL-fold metallo-hydrolase superfamily</fullName>
    </submittedName>
</protein>
<feature type="region of interest" description="Disordered" evidence="1">
    <location>
        <begin position="1"/>
        <end position="237"/>
    </location>
</feature>